<dbReference type="GO" id="GO:0061798">
    <property type="term" value="F:GTP 3',8'-cyclase activity"/>
    <property type="evidence" value="ECO:0007669"/>
    <property type="project" value="UniProtKB-EC"/>
</dbReference>
<dbReference type="SFLD" id="SFLDG01067">
    <property type="entry name" value="SPASM/twitch_domain_containing"/>
    <property type="match status" value="1"/>
</dbReference>
<dbReference type="SMART" id="SM00729">
    <property type="entry name" value="Elp3"/>
    <property type="match status" value="1"/>
</dbReference>
<evidence type="ECO:0000256" key="6">
    <source>
        <dbReference type="ARBA" id="ARBA00023004"/>
    </source>
</evidence>
<evidence type="ECO:0000256" key="2">
    <source>
        <dbReference type="ARBA" id="ARBA00022485"/>
    </source>
</evidence>
<dbReference type="InterPro" id="IPR013483">
    <property type="entry name" value="MoaA"/>
</dbReference>
<reference evidence="12" key="1">
    <citation type="submission" date="2022-07" db="EMBL/GenBank/DDBJ databases">
        <title>Characterization of the Novel Bacterium Alteromonas immobilis LMIT006 and Alteromonas gregis LMIT007.</title>
        <authorList>
            <person name="Lin X."/>
        </authorList>
    </citation>
    <scope>NUCLEOTIDE SEQUENCE</scope>
    <source>
        <strain evidence="12">LMIT007</strain>
    </source>
</reference>
<evidence type="ECO:0000256" key="1">
    <source>
        <dbReference type="ARBA" id="ARBA00001966"/>
    </source>
</evidence>
<dbReference type="GO" id="GO:0005525">
    <property type="term" value="F:GTP binding"/>
    <property type="evidence" value="ECO:0007669"/>
    <property type="project" value="UniProtKB-KW"/>
</dbReference>
<protein>
    <submittedName>
        <fullName evidence="12">GTP 3',8-cyclase MoaA</fullName>
        <ecNumber evidence="12">4.1.99.22</ecNumber>
    </submittedName>
</protein>
<sequence>MLVDTHERAFFYVRLSITDACNFKCNYCLPNGYRKTQSHNFLSLSEISRLARGLAQAGVRKIRITGGEPALRKDLTEIISLVAQTPGIEEVALTTNGFNLLQNIDAWHAAGLTQLNVSIDSLDPNQFALITGSNKHQAILDGIYRALARGLPTKVNTVLLKQYNLHQWYQFLAWVKDTPISLRFIELMQTGDNATFFADNHVRGEQFLGHLQKRGWQLSPRSATAGPALELAHPEYQGNLGFILPYSDDFCASCNRLRITARGALHACLFAEEGQSLRHLLQNDSDIPQLETWLQGQLQHKTATHGLHQANSGSTSHLAMLGG</sequence>
<accession>A0AA42BP98</accession>
<comment type="cofactor">
    <cofactor evidence="1">
        <name>[4Fe-4S] cluster</name>
        <dbReference type="ChEBI" id="CHEBI:49883"/>
    </cofactor>
</comment>
<keyword evidence="6" id="KW-0408">Iron</keyword>
<name>A0AA42BP98_9ALTE</name>
<dbReference type="NCBIfam" id="TIGR02666">
    <property type="entry name" value="moaA"/>
    <property type="match status" value="1"/>
</dbReference>
<keyword evidence="10 12" id="KW-0456">Lyase</keyword>
<dbReference type="InterPro" id="IPR040064">
    <property type="entry name" value="MoaA-like"/>
</dbReference>
<evidence type="ECO:0000256" key="4">
    <source>
        <dbReference type="ARBA" id="ARBA00022723"/>
    </source>
</evidence>
<keyword evidence="7" id="KW-0411">Iron-sulfur</keyword>
<dbReference type="PANTHER" id="PTHR22960:SF28">
    <property type="entry name" value="GTP 3',8-CYCLASE"/>
    <property type="match status" value="1"/>
</dbReference>
<keyword evidence="4" id="KW-0479">Metal-binding</keyword>
<organism evidence="12 13">
    <name type="scientific">Opacimonas viscosa</name>
    <dbReference type="NCBI Taxonomy" id="2961944"/>
    <lineage>
        <taxon>Bacteria</taxon>
        <taxon>Pseudomonadati</taxon>
        <taxon>Pseudomonadota</taxon>
        <taxon>Gammaproteobacteria</taxon>
        <taxon>Alteromonadales</taxon>
        <taxon>Alteromonadaceae</taxon>
        <taxon>Opacimonas</taxon>
    </lineage>
</organism>
<dbReference type="InterPro" id="IPR050105">
    <property type="entry name" value="MoCo_biosynth_MoaA/MoaC"/>
</dbReference>
<evidence type="ECO:0000256" key="5">
    <source>
        <dbReference type="ARBA" id="ARBA00022741"/>
    </source>
</evidence>
<dbReference type="InterPro" id="IPR010505">
    <property type="entry name" value="MoaA_twitch"/>
</dbReference>
<dbReference type="CDD" id="cd21117">
    <property type="entry name" value="Twitch_MoaA"/>
    <property type="match status" value="1"/>
</dbReference>
<evidence type="ECO:0000313" key="12">
    <source>
        <dbReference type="EMBL" id="MCP3428216.1"/>
    </source>
</evidence>
<keyword evidence="2" id="KW-0004">4Fe-4S</keyword>
<dbReference type="RefSeq" id="WP_254099335.1">
    <property type="nucleotide sequence ID" value="NZ_JANATA010000005.1"/>
</dbReference>
<keyword evidence="8" id="KW-0342">GTP-binding</keyword>
<evidence type="ECO:0000256" key="8">
    <source>
        <dbReference type="ARBA" id="ARBA00023134"/>
    </source>
</evidence>
<keyword evidence="5" id="KW-0547">Nucleotide-binding</keyword>
<evidence type="ECO:0000256" key="7">
    <source>
        <dbReference type="ARBA" id="ARBA00023014"/>
    </source>
</evidence>
<dbReference type="GO" id="GO:0061799">
    <property type="term" value="F:cyclic pyranopterin monophosphate synthase activity"/>
    <property type="evidence" value="ECO:0007669"/>
    <property type="project" value="TreeGrafter"/>
</dbReference>
<dbReference type="AlphaFoldDB" id="A0AA42BP98"/>
<dbReference type="InterPro" id="IPR013785">
    <property type="entry name" value="Aldolase_TIM"/>
</dbReference>
<dbReference type="EC" id="4.1.99.22" evidence="12"/>
<dbReference type="InterPro" id="IPR006638">
    <property type="entry name" value="Elp3/MiaA/NifB-like_rSAM"/>
</dbReference>
<feature type="domain" description="Radical SAM core" evidence="11">
    <location>
        <begin position="5"/>
        <end position="228"/>
    </location>
</feature>
<evidence type="ECO:0000256" key="10">
    <source>
        <dbReference type="ARBA" id="ARBA00023239"/>
    </source>
</evidence>
<dbReference type="GO" id="GO:0006777">
    <property type="term" value="P:Mo-molybdopterin cofactor biosynthetic process"/>
    <property type="evidence" value="ECO:0007669"/>
    <property type="project" value="UniProtKB-KW"/>
</dbReference>
<evidence type="ECO:0000256" key="9">
    <source>
        <dbReference type="ARBA" id="ARBA00023150"/>
    </source>
</evidence>
<dbReference type="PANTHER" id="PTHR22960">
    <property type="entry name" value="MOLYBDOPTERIN COFACTOR SYNTHESIS PROTEIN A"/>
    <property type="match status" value="1"/>
</dbReference>
<dbReference type="SFLD" id="SFLDS00029">
    <property type="entry name" value="Radical_SAM"/>
    <property type="match status" value="1"/>
</dbReference>
<keyword evidence="9" id="KW-0501">Molybdenum cofactor biosynthesis</keyword>
<dbReference type="SFLD" id="SFLDG01386">
    <property type="entry name" value="main_SPASM_domain-containing"/>
    <property type="match status" value="1"/>
</dbReference>
<dbReference type="GO" id="GO:0051539">
    <property type="term" value="F:4 iron, 4 sulfur cluster binding"/>
    <property type="evidence" value="ECO:0007669"/>
    <property type="project" value="UniProtKB-KW"/>
</dbReference>
<dbReference type="GO" id="GO:0046872">
    <property type="term" value="F:metal ion binding"/>
    <property type="evidence" value="ECO:0007669"/>
    <property type="project" value="UniProtKB-KW"/>
</dbReference>
<dbReference type="PROSITE" id="PS51918">
    <property type="entry name" value="RADICAL_SAM"/>
    <property type="match status" value="1"/>
</dbReference>
<evidence type="ECO:0000259" key="11">
    <source>
        <dbReference type="PROSITE" id="PS51918"/>
    </source>
</evidence>
<dbReference type="InterPro" id="IPR007197">
    <property type="entry name" value="rSAM"/>
</dbReference>
<dbReference type="SUPFAM" id="SSF102114">
    <property type="entry name" value="Radical SAM enzymes"/>
    <property type="match status" value="1"/>
</dbReference>
<gene>
    <name evidence="12" type="primary">moaA</name>
    <name evidence="12" type="ORF">NLF92_04580</name>
</gene>
<evidence type="ECO:0000256" key="3">
    <source>
        <dbReference type="ARBA" id="ARBA00022691"/>
    </source>
</evidence>
<dbReference type="SFLD" id="SFLDG01383">
    <property type="entry name" value="cyclic_pyranopterin_phosphate"/>
    <property type="match status" value="1"/>
</dbReference>
<proteinExistence type="predicted"/>
<dbReference type="Pfam" id="PF04055">
    <property type="entry name" value="Radical_SAM"/>
    <property type="match status" value="1"/>
</dbReference>
<keyword evidence="3" id="KW-0949">S-adenosyl-L-methionine</keyword>
<dbReference type="Proteomes" id="UP001165413">
    <property type="component" value="Unassembled WGS sequence"/>
</dbReference>
<dbReference type="EMBL" id="JANATA010000005">
    <property type="protein sequence ID" value="MCP3428216.1"/>
    <property type="molecule type" value="Genomic_DNA"/>
</dbReference>
<dbReference type="InterPro" id="IPR058240">
    <property type="entry name" value="rSAM_sf"/>
</dbReference>
<keyword evidence="13" id="KW-1185">Reference proteome</keyword>
<dbReference type="Gene3D" id="3.20.20.70">
    <property type="entry name" value="Aldolase class I"/>
    <property type="match status" value="1"/>
</dbReference>
<dbReference type="CDD" id="cd01335">
    <property type="entry name" value="Radical_SAM"/>
    <property type="match status" value="1"/>
</dbReference>
<dbReference type="Pfam" id="PF06463">
    <property type="entry name" value="Mob_synth_C"/>
    <property type="match status" value="1"/>
</dbReference>
<comment type="caution">
    <text evidence="12">The sequence shown here is derived from an EMBL/GenBank/DDBJ whole genome shotgun (WGS) entry which is preliminary data.</text>
</comment>
<evidence type="ECO:0000313" key="13">
    <source>
        <dbReference type="Proteomes" id="UP001165413"/>
    </source>
</evidence>